<feature type="transmembrane region" description="Helical" evidence="2">
    <location>
        <begin position="143"/>
        <end position="162"/>
    </location>
</feature>
<dbReference type="RefSeq" id="WP_098241241.1">
    <property type="nucleotide sequence ID" value="NZ_CP022685.1"/>
</dbReference>
<name>A0A291Q441_9ACTN</name>
<evidence type="ECO:0000256" key="1">
    <source>
        <dbReference type="SAM" id="MobiDB-lite"/>
    </source>
</evidence>
<evidence type="ECO:0000313" key="5">
    <source>
        <dbReference type="Proteomes" id="UP000221011"/>
    </source>
</evidence>
<dbReference type="Proteomes" id="UP000221011">
    <property type="component" value="Chromosome"/>
</dbReference>
<feature type="transmembrane region" description="Helical" evidence="2">
    <location>
        <begin position="208"/>
        <end position="230"/>
    </location>
</feature>
<feature type="region of interest" description="Disordered" evidence="1">
    <location>
        <begin position="365"/>
        <end position="401"/>
    </location>
</feature>
<keyword evidence="2" id="KW-0812">Transmembrane</keyword>
<organism evidence="4 5">
    <name type="scientific">Streptomyces formicae</name>
    <dbReference type="NCBI Taxonomy" id="1616117"/>
    <lineage>
        <taxon>Bacteria</taxon>
        <taxon>Bacillati</taxon>
        <taxon>Actinomycetota</taxon>
        <taxon>Actinomycetes</taxon>
        <taxon>Kitasatosporales</taxon>
        <taxon>Streptomycetaceae</taxon>
        <taxon>Streptomyces</taxon>
    </lineage>
</organism>
<keyword evidence="4" id="KW-0808">Transferase</keyword>
<dbReference type="GO" id="GO:0009103">
    <property type="term" value="P:lipopolysaccharide biosynthetic process"/>
    <property type="evidence" value="ECO:0007669"/>
    <property type="project" value="TreeGrafter"/>
</dbReference>
<feature type="transmembrane region" description="Helical" evidence="2">
    <location>
        <begin position="50"/>
        <end position="70"/>
    </location>
</feature>
<dbReference type="InterPro" id="IPR050879">
    <property type="entry name" value="Acyltransferase_3"/>
</dbReference>
<dbReference type="GO" id="GO:0016020">
    <property type="term" value="C:membrane"/>
    <property type="evidence" value="ECO:0007669"/>
    <property type="project" value="TreeGrafter"/>
</dbReference>
<keyword evidence="2" id="KW-0472">Membrane</keyword>
<evidence type="ECO:0000256" key="2">
    <source>
        <dbReference type="SAM" id="Phobius"/>
    </source>
</evidence>
<protein>
    <submittedName>
        <fullName evidence="4">Acyltransferase mdmB</fullName>
    </submittedName>
</protein>
<feature type="transmembrane region" description="Helical" evidence="2">
    <location>
        <begin position="91"/>
        <end position="109"/>
    </location>
</feature>
<evidence type="ECO:0000259" key="3">
    <source>
        <dbReference type="Pfam" id="PF01757"/>
    </source>
</evidence>
<feature type="domain" description="Acyltransferase 3" evidence="3">
    <location>
        <begin position="16"/>
        <end position="349"/>
    </location>
</feature>
<keyword evidence="4" id="KW-0012">Acyltransferase</keyword>
<dbReference type="KEGG" id="sfk:KY5_1216"/>
<dbReference type="AlphaFoldDB" id="A0A291Q441"/>
<reference evidence="4 5" key="1">
    <citation type="submission" date="2017-08" db="EMBL/GenBank/DDBJ databases">
        <title>Complete Genome Sequence of Streptomyces formicae KY5, the formicamycin producer.</title>
        <authorList>
            <person name="Holmes N.A."/>
            <person name="Devine R."/>
            <person name="Qin Z."/>
            <person name="Seipke R.F."/>
            <person name="Wilkinson B."/>
            <person name="Hutchings M.I."/>
        </authorList>
    </citation>
    <scope>NUCLEOTIDE SEQUENCE [LARGE SCALE GENOMIC DNA]</scope>
    <source>
        <strain evidence="4 5">KY5</strain>
    </source>
</reference>
<feature type="transmembrane region" description="Helical" evidence="2">
    <location>
        <begin position="169"/>
        <end position="188"/>
    </location>
</feature>
<gene>
    <name evidence="4" type="ORF">KY5_1216</name>
</gene>
<dbReference type="Pfam" id="PF01757">
    <property type="entry name" value="Acyl_transf_3"/>
    <property type="match status" value="1"/>
</dbReference>
<dbReference type="GO" id="GO:0016747">
    <property type="term" value="F:acyltransferase activity, transferring groups other than amino-acyl groups"/>
    <property type="evidence" value="ECO:0007669"/>
    <property type="project" value="InterPro"/>
</dbReference>
<sequence length="401" mass="43045">MTATAPAAGGSRLPTLTGMRFVAALLVFLGHASAQHLFADPGVDSKYARIVEGAGYVGVSFFFVLSGFVLTWSARPGDTVLKFWRRRAAKIYPSTVAAVLLAWLCLSITDQVVEADVLVPNLLLVHTWVPDIPTFLGVNAPTWSLGCEVFFYALFPLLLPLLRRIPARHLWTTAVIVVAAIAALPLVAQLLPGTPMFPPPVSESFPRFWFVYGFPPARTLEFVLGIVMALIVHSGRWIRIGMGPAALLALAAFVALKYTSILYTIVAVSVAPLALLVAAAAVADIEGRRSPFRGRAALWLGEASFAFYLIHQLVLTYGHRVLGLGRTWSTPGAIGILVLLLAVSVAVAGVLYTVVERPSVRHLSRSRKDRADRAGRLGPVAAAPVPVAPAPGEESEVRTPH</sequence>
<feature type="transmembrane region" description="Helical" evidence="2">
    <location>
        <begin position="237"/>
        <end position="255"/>
    </location>
</feature>
<dbReference type="PANTHER" id="PTHR23028">
    <property type="entry name" value="ACETYLTRANSFERASE"/>
    <property type="match status" value="1"/>
</dbReference>
<dbReference type="EMBL" id="CP022685">
    <property type="protein sequence ID" value="ATL26234.1"/>
    <property type="molecule type" value="Genomic_DNA"/>
</dbReference>
<proteinExistence type="predicted"/>
<dbReference type="InterPro" id="IPR002656">
    <property type="entry name" value="Acyl_transf_3_dom"/>
</dbReference>
<feature type="transmembrane region" description="Helical" evidence="2">
    <location>
        <begin position="261"/>
        <end position="284"/>
    </location>
</feature>
<feature type="transmembrane region" description="Helical" evidence="2">
    <location>
        <begin position="334"/>
        <end position="355"/>
    </location>
</feature>
<keyword evidence="2" id="KW-1133">Transmembrane helix</keyword>
<feature type="transmembrane region" description="Helical" evidence="2">
    <location>
        <begin position="296"/>
        <end position="314"/>
    </location>
</feature>
<keyword evidence="5" id="KW-1185">Reference proteome</keyword>
<evidence type="ECO:0000313" key="4">
    <source>
        <dbReference type="EMBL" id="ATL26234.1"/>
    </source>
</evidence>
<accession>A0A291Q441</accession>
<dbReference type="PANTHER" id="PTHR23028:SF53">
    <property type="entry name" value="ACYL_TRANSF_3 DOMAIN-CONTAINING PROTEIN"/>
    <property type="match status" value="1"/>
</dbReference>